<accession>A0A3M6TSX0</accession>
<name>A0A3M6TSX0_POCDA</name>
<proteinExistence type="predicted"/>
<gene>
    <name evidence="1" type="ORF">pdam_00011217</name>
</gene>
<comment type="caution">
    <text evidence="1">The sequence shown here is derived from an EMBL/GenBank/DDBJ whole genome shotgun (WGS) entry which is preliminary data.</text>
</comment>
<sequence length="60" mass="6900">MTLNKEKTINLWKWRGLSLLGRIQVIKTFPIPKLMYRASVLLISKDPLFIAILSGKGKMK</sequence>
<organism evidence="1 2">
    <name type="scientific">Pocillopora damicornis</name>
    <name type="common">Cauliflower coral</name>
    <name type="synonym">Millepora damicornis</name>
    <dbReference type="NCBI Taxonomy" id="46731"/>
    <lineage>
        <taxon>Eukaryota</taxon>
        <taxon>Metazoa</taxon>
        <taxon>Cnidaria</taxon>
        <taxon>Anthozoa</taxon>
        <taxon>Hexacorallia</taxon>
        <taxon>Scleractinia</taxon>
        <taxon>Astrocoeniina</taxon>
        <taxon>Pocilloporidae</taxon>
        <taxon>Pocillopora</taxon>
    </lineage>
</organism>
<dbReference type="Proteomes" id="UP000275408">
    <property type="component" value="Unassembled WGS sequence"/>
</dbReference>
<keyword evidence="2" id="KW-1185">Reference proteome</keyword>
<evidence type="ECO:0000313" key="2">
    <source>
        <dbReference type="Proteomes" id="UP000275408"/>
    </source>
</evidence>
<dbReference type="AlphaFoldDB" id="A0A3M6TSX0"/>
<dbReference type="EMBL" id="RCHS01002988">
    <property type="protein sequence ID" value="RMX44419.1"/>
    <property type="molecule type" value="Genomic_DNA"/>
</dbReference>
<feature type="non-terminal residue" evidence="1">
    <location>
        <position position="60"/>
    </location>
</feature>
<reference evidence="1 2" key="1">
    <citation type="journal article" date="2018" name="Sci. Rep.">
        <title>Comparative analysis of the Pocillopora damicornis genome highlights role of immune system in coral evolution.</title>
        <authorList>
            <person name="Cunning R."/>
            <person name="Bay R.A."/>
            <person name="Gillette P."/>
            <person name="Baker A.C."/>
            <person name="Traylor-Knowles N."/>
        </authorList>
    </citation>
    <scope>NUCLEOTIDE SEQUENCE [LARGE SCALE GENOMIC DNA]</scope>
    <source>
        <strain evidence="1">RSMAS</strain>
        <tissue evidence="1">Whole animal</tissue>
    </source>
</reference>
<protein>
    <submittedName>
        <fullName evidence="1">Uncharacterized protein</fullName>
    </submittedName>
</protein>
<evidence type="ECO:0000313" key="1">
    <source>
        <dbReference type="EMBL" id="RMX44419.1"/>
    </source>
</evidence>